<dbReference type="InterPro" id="IPR041203">
    <property type="entry name" value="Bact_A2M_MG5"/>
</dbReference>
<dbReference type="Pfam" id="PF07703">
    <property type="entry name" value="A2M_BRD"/>
    <property type="match status" value="1"/>
</dbReference>
<dbReference type="Pfam" id="PF17973">
    <property type="entry name" value="bMG10"/>
    <property type="match status" value="1"/>
</dbReference>
<evidence type="ECO:0000256" key="2">
    <source>
        <dbReference type="ARBA" id="ARBA00022729"/>
    </source>
</evidence>
<evidence type="ECO:0000313" key="6">
    <source>
        <dbReference type="Proteomes" id="UP000825258"/>
    </source>
</evidence>
<protein>
    <submittedName>
        <fullName evidence="5">Membrane protein</fullName>
    </submittedName>
</protein>
<dbReference type="Pfam" id="PF11974">
    <property type="entry name" value="bMG3"/>
    <property type="match status" value="1"/>
</dbReference>
<feature type="domain" description="Alpha-2-macroglobulin" evidence="4">
    <location>
        <begin position="1177"/>
        <end position="1268"/>
    </location>
</feature>
<dbReference type="EMBL" id="AP024749">
    <property type="protein sequence ID" value="BCY27514.1"/>
    <property type="molecule type" value="Genomic_DNA"/>
</dbReference>
<evidence type="ECO:0000259" key="3">
    <source>
        <dbReference type="SMART" id="SM01359"/>
    </source>
</evidence>
<dbReference type="SMART" id="SM01360">
    <property type="entry name" value="A2M"/>
    <property type="match status" value="1"/>
</dbReference>
<organism evidence="5 6">
    <name type="scientific">Flavobacterium okayamense</name>
    <dbReference type="NCBI Taxonomy" id="2830782"/>
    <lineage>
        <taxon>Bacteria</taxon>
        <taxon>Pseudomonadati</taxon>
        <taxon>Bacteroidota</taxon>
        <taxon>Flavobacteriia</taxon>
        <taxon>Flavobacteriales</taxon>
        <taxon>Flavobacteriaceae</taxon>
        <taxon>Flavobacterium</taxon>
    </lineage>
</organism>
<dbReference type="CDD" id="cd02891">
    <property type="entry name" value="A2M_like"/>
    <property type="match status" value="1"/>
</dbReference>
<feature type="domain" description="Alpha-2-macroglobulin bait region" evidence="3">
    <location>
        <begin position="972"/>
        <end position="1114"/>
    </location>
</feature>
<dbReference type="InterPro" id="IPR047565">
    <property type="entry name" value="Alpha-macroglob_thiol-ester_cl"/>
</dbReference>
<proteinExistence type="inferred from homology"/>
<dbReference type="InterPro" id="IPR002890">
    <property type="entry name" value="MG2"/>
</dbReference>
<dbReference type="Pfam" id="PF17962">
    <property type="entry name" value="bMG6"/>
    <property type="match status" value="1"/>
</dbReference>
<dbReference type="Pfam" id="PF01835">
    <property type="entry name" value="MG2"/>
    <property type="match status" value="1"/>
</dbReference>
<dbReference type="InterPro" id="IPR041462">
    <property type="entry name" value="Bact_A2M_MG6"/>
</dbReference>
<accession>A0ABM7S3R7</accession>
<gene>
    <name evidence="5" type="ORF">KK2020170_03820</name>
</gene>
<dbReference type="Gene3D" id="2.60.40.1930">
    <property type="match status" value="1"/>
</dbReference>
<keyword evidence="2" id="KW-0732">Signal</keyword>
<dbReference type="InterPro" id="IPR011625">
    <property type="entry name" value="A2M_N_BRD"/>
</dbReference>
<dbReference type="SMART" id="SM01419">
    <property type="entry name" value="Thiol-ester_cl"/>
    <property type="match status" value="1"/>
</dbReference>
<dbReference type="Proteomes" id="UP000825258">
    <property type="component" value="Chromosome"/>
</dbReference>
<dbReference type="InterPro" id="IPR041246">
    <property type="entry name" value="Bact_MG10"/>
</dbReference>
<comment type="similarity">
    <text evidence="1">Belongs to the protease inhibitor I39 (alpha-2-macroglobulin) family. Bacterial alpha-2-macroglobulin subfamily.</text>
</comment>
<name>A0ABM7S3R7_9FLAO</name>
<evidence type="ECO:0000313" key="5">
    <source>
        <dbReference type="EMBL" id="BCY27514.1"/>
    </source>
</evidence>
<evidence type="ECO:0000259" key="4">
    <source>
        <dbReference type="SMART" id="SM01360"/>
    </source>
</evidence>
<dbReference type="PROSITE" id="PS51257">
    <property type="entry name" value="PROKAR_LIPOPROTEIN"/>
    <property type="match status" value="1"/>
</dbReference>
<dbReference type="InterPro" id="IPR008930">
    <property type="entry name" value="Terpenoid_cyclase/PrenylTrfase"/>
</dbReference>
<sequence length="1830" mass="205624">MKKQRILSVVIALLLVVSCSKKKSENFDSDYSLFKDYILNYSPGIISSSDDIRVVLAFDNQDWLENKELDKNLFEINPSVKGKVVALSSNTVAFVPDDKFNQNSTYQISFKLGKLKQVDKKLKEFNFTVKTIKQDFMVSVIDLQSYSKDYQYINGVLNTSDNLDFETAKQLVQVSQKDKKVNVKFNKELSSNREFKFVIDSIQRFEDDSKINISWNGKDFDIDQKGELEFDIPGKNNFKIISAEVEEGDNQVLLLNFSDPLKKGQDFNGLVEVETAQKLKFATAGNLLKVFFNEPLKGELLVEVFQGIQSEDGYKMKQNFSQKISFEQIKPQVRFIKSGTILPSSNNLKINFEAVNLKAVDVKVYKIFKNNILQFLQDNEINGNNNLRKVSSPIAKQTLYLKKNNLANYSKWNAYAIDLSKIIQPEPGAIYRVELTILKKYSLFKCNSSDEKEEENEDDVENESDEVRSTEYYYDDDYYYYNWYEREDPCSSSYYYNNTIGTNVIASDLGAIVKRGENGSYLIAVNNIVDTKPISGANVELYDYQQQKLASTATDVDGFAKIEVNRYAYFAIITKDKSTTYIKLDEGKSLSVSDFEVGGVTLEKGLKGYIYGERGVWRPGDTLHIAFMLNDNESKLEKSHPIKFKLSDPRGKLSYQAVQKYKESNHYKFTVATKPTDITGNWEAKISVGGANFYKNIKIETIKPNRLKIKNSFAGATISGSNPNKGTLEVSWLHGAVAKNLKVEMQAKFMKEATTFKNYSNYDFDDDVRDFYTEEVNVFSGKVDENGKTDVTLKPTVSKQAPGKLKIVMQTKAFETGGDFSTDVVSASFSPYKTYVGLKSPTPNKYGFLETDKVNKFEVVTLSENGKPKAVKDLEVRVYKVDWRWWWNSSGNDLSKYNSDNVTTAYKNFTISTNSSGKASFQFSVPEGDWGRYLVRVVDPNDGHATSTTEIIDWPYWSGKTKNGDASAANMLVFTSDKEKYAVGEKAIVSFPSSLGNRALLSLENGTKVVKTLWADTQKGETKVEIPVTADMAPNVYINITLLKPHASTVNDAPIRMYGILPIEVVDKNTILEPVLTMPEVLRPEQKASLKVSEKNGKAMSYTIAIVDEGLLDLTRFKTPNAWDKFYSKQALGVKTWDIYDDVIGAYGGKINQIFSIGGDEDLGGGSNKKANRFKPVVIYLGPFKLEKGQTKTHSFEMPNYIGSVRTMVVAGNDDENAYGSTEKTTPVRSPLMVLASVPRKISPNEKITLPVTVFAMEPKVKNVTVQVKTNNGIRVAQPSQSVSFSSPDEKMVYFDLNVGELTGLGKIEVIATSGSEKASYPVEIDIVNPNPETTDFVDVILEPNSTKQVNWTTFGVNGTNKASVEVSSFPTIDFNRRLKYLIQYPHGCVEQTTSSVFPQLYLNDIVSIDDGKKQQIQRNINIGIQRLGNFQLASGGLSYWQGNAHPDDWGTSYAGHFMMEAEKKGYVLPIGFKQKWISHQQRMAKQWRFDARYHNDFAQAYRLYTLALAGSSDLGSMNRLRETVGISNESKFRLAAAYAIIGQKKTALNLINGLTIENNNYYYYYGSEERNRAMLLETYLLVGDKAKAFDVATKLGKNLSSSNWMSTQTTAYSLYAMSKFAMANGGKGISVSLTQKGKTQPLTTSKSILDKTLDVSTGNNAISLKNNGNNTLYVRVLNSGILPVGEEKEVYKNISSVITYKAKNGTTLNLSSVTQGTEIVAQVTVRNTSYERVENVALTQIVPSGFEILNSRFTDFGNSTENKADFIDIRDDRTNFYFDLKAGETKTFTMYWNASYLGNYYLPGVQCEAMYDDNYLARNKGQWITIVKE</sequence>
<dbReference type="RefSeq" id="WP_221259130.1">
    <property type="nucleotide sequence ID" value="NZ_AP024749.1"/>
</dbReference>
<dbReference type="InterPro" id="IPR011626">
    <property type="entry name" value="Alpha-macroglobulin_TED"/>
</dbReference>
<dbReference type="Pfam" id="PF17972">
    <property type="entry name" value="bMG5"/>
    <property type="match status" value="1"/>
</dbReference>
<evidence type="ECO:0000256" key="1">
    <source>
        <dbReference type="ARBA" id="ARBA00010556"/>
    </source>
</evidence>
<dbReference type="InterPro" id="IPR001599">
    <property type="entry name" value="Macroglobln_a2"/>
</dbReference>
<keyword evidence="6" id="KW-1185">Reference proteome</keyword>
<dbReference type="SUPFAM" id="SSF48239">
    <property type="entry name" value="Terpenoid cyclases/Protein prenyltransferases"/>
    <property type="match status" value="1"/>
</dbReference>
<dbReference type="SMART" id="SM01359">
    <property type="entry name" value="A2M_N_2"/>
    <property type="match status" value="1"/>
</dbReference>
<dbReference type="Gene3D" id="1.50.10.20">
    <property type="match status" value="1"/>
</dbReference>
<dbReference type="PANTHER" id="PTHR40094:SF1">
    <property type="entry name" value="UBIQUITIN DOMAIN-CONTAINING PROTEIN"/>
    <property type="match status" value="1"/>
</dbReference>
<dbReference type="InterPro" id="IPR021868">
    <property type="entry name" value="Alpha_2_Macroglob_MG3"/>
</dbReference>
<reference evidence="5 6" key="1">
    <citation type="submission" date="2021-06" db="EMBL/GenBank/DDBJ databases">
        <title>Whole genome sequences of Flavobacterium sp. KK2020170 and assembly.</title>
        <authorList>
            <person name="Kitahara K."/>
            <person name="Miyoshi S."/>
            <person name="Uesaka K."/>
        </authorList>
    </citation>
    <scope>NUCLEOTIDE SEQUENCE [LARGE SCALE GENOMIC DNA]</scope>
    <source>
        <strain evidence="5 6">KK2020170</strain>
    </source>
</reference>
<dbReference type="Pfam" id="PF07678">
    <property type="entry name" value="TED_complement"/>
    <property type="match status" value="1"/>
</dbReference>
<dbReference type="PANTHER" id="PTHR40094">
    <property type="entry name" value="ALPHA-2-MACROGLOBULIN HOMOLOG"/>
    <property type="match status" value="1"/>
</dbReference>
<dbReference type="Pfam" id="PF00207">
    <property type="entry name" value="A2M"/>
    <property type="match status" value="1"/>
</dbReference>
<dbReference type="InterPro" id="IPR051802">
    <property type="entry name" value="YfhM-like"/>
</dbReference>